<evidence type="ECO:0000313" key="3">
    <source>
        <dbReference type="Proteomes" id="UP000028582"/>
    </source>
</evidence>
<feature type="compositionally biased region" description="Basic and acidic residues" evidence="1">
    <location>
        <begin position="8"/>
        <end position="22"/>
    </location>
</feature>
<proteinExistence type="predicted"/>
<sequence>CSSIVGGESKDPVKQPSKENRTTAEGTAEDNNQEDELEFTIREN</sequence>
<gene>
    <name evidence="2" type="ORF">F444_22898</name>
</gene>
<reference evidence="2 3" key="1">
    <citation type="submission" date="2013-11" db="EMBL/GenBank/DDBJ databases">
        <title>The Genome Sequence of Phytophthora parasitica P1976.</title>
        <authorList>
            <consortium name="The Broad Institute Genomics Platform"/>
            <person name="Russ C."/>
            <person name="Tyler B."/>
            <person name="Panabieres F."/>
            <person name="Shan W."/>
            <person name="Tripathy S."/>
            <person name="Grunwald N."/>
            <person name="Machado M."/>
            <person name="Johnson C.S."/>
            <person name="Walker B."/>
            <person name="Young S."/>
            <person name="Zeng Q."/>
            <person name="Gargeya S."/>
            <person name="Fitzgerald M."/>
            <person name="Haas B."/>
            <person name="Abouelleil A."/>
            <person name="Allen A.W."/>
            <person name="Alvarado L."/>
            <person name="Arachchi H.M."/>
            <person name="Berlin A.M."/>
            <person name="Chapman S.B."/>
            <person name="Gainer-Dewar J."/>
            <person name="Goldberg J."/>
            <person name="Griggs A."/>
            <person name="Gujja S."/>
            <person name="Hansen M."/>
            <person name="Howarth C."/>
            <person name="Imamovic A."/>
            <person name="Ireland A."/>
            <person name="Larimer J."/>
            <person name="McCowan C."/>
            <person name="Murphy C."/>
            <person name="Pearson M."/>
            <person name="Poon T.W."/>
            <person name="Priest M."/>
            <person name="Roberts A."/>
            <person name="Saif S."/>
            <person name="Shea T."/>
            <person name="Sisk P."/>
            <person name="Sykes S."/>
            <person name="Wortman J."/>
            <person name="Nusbaum C."/>
            <person name="Birren B."/>
        </authorList>
    </citation>
    <scope>NUCLEOTIDE SEQUENCE [LARGE SCALE GENOMIC DNA]</scope>
    <source>
        <strain evidence="2 3">P1976</strain>
    </source>
</reference>
<dbReference type="Proteomes" id="UP000028582">
    <property type="component" value="Unassembled WGS sequence"/>
</dbReference>
<comment type="caution">
    <text evidence="2">The sequence shown here is derived from an EMBL/GenBank/DDBJ whole genome shotgun (WGS) entry which is preliminary data.</text>
</comment>
<feature type="non-terminal residue" evidence="2">
    <location>
        <position position="1"/>
    </location>
</feature>
<accession>A0A080YWG4</accession>
<feature type="region of interest" description="Disordered" evidence="1">
    <location>
        <begin position="1"/>
        <end position="44"/>
    </location>
</feature>
<dbReference type="EMBL" id="ANJA01004873">
    <property type="protein sequence ID" value="ETO58725.1"/>
    <property type="molecule type" value="Genomic_DNA"/>
</dbReference>
<feature type="compositionally biased region" description="Acidic residues" evidence="1">
    <location>
        <begin position="27"/>
        <end position="38"/>
    </location>
</feature>
<evidence type="ECO:0000256" key="1">
    <source>
        <dbReference type="SAM" id="MobiDB-lite"/>
    </source>
</evidence>
<organism evidence="2 3">
    <name type="scientific">Phytophthora nicotianae P1976</name>
    <dbReference type="NCBI Taxonomy" id="1317066"/>
    <lineage>
        <taxon>Eukaryota</taxon>
        <taxon>Sar</taxon>
        <taxon>Stramenopiles</taxon>
        <taxon>Oomycota</taxon>
        <taxon>Peronosporomycetes</taxon>
        <taxon>Peronosporales</taxon>
        <taxon>Peronosporaceae</taxon>
        <taxon>Phytophthora</taxon>
    </lineage>
</organism>
<name>A0A080YWG4_PHYNI</name>
<dbReference type="AlphaFoldDB" id="A0A080YWG4"/>
<evidence type="ECO:0000313" key="2">
    <source>
        <dbReference type="EMBL" id="ETO58725.1"/>
    </source>
</evidence>
<protein>
    <submittedName>
        <fullName evidence="2">Uncharacterized protein</fullName>
    </submittedName>
</protein>